<accession>A0A923MN00</accession>
<dbReference type="RefSeq" id="WP_187075385.1">
    <property type="nucleotide sequence ID" value="NZ_JACORT010000002.1"/>
</dbReference>
<dbReference type="AlphaFoldDB" id="A0A923MN00"/>
<proteinExistence type="predicted"/>
<evidence type="ECO:0000256" key="1">
    <source>
        <dbReference type="SAM" id="SignalP"/>
    </source>
</evidence>
<protein>
    <recommendedName>
        <fullName evidence="4">HlyD family efflux transporter periplasmic adaptor subunit</fullName>
    </recommendedName>
</protein>
<dbReference type="EMBL" id="JACORT010000002">
    <property type="protein sequence ID" value="MBC5782627.1"/>
    <property type="molecule type" value="Genomic_DNA"/>
</dbReference>
<evidence type="ECO:0008006" key="4">
    <source>
        <dbReference type="Google" id="ProtNLM"/>
    </source>
</evidence>
<sequence length="248" mass="27132">MRHILRSKVALAVLALAPMGAALVAQPASAQTYQYRVAESTQGTVRSLAISSDAGLRPGATLRLHVQATPGARWANVSLGDDVRVALRERAPGDYVGTHVIRRGDRIDPTDRMMVRAGWSERPVAMAFDYPASLRTADMGAGPAAGPVEVRAFTMWPRNPDRLDPGQVVRFRVDGTPGARAWVEVPGVVRGMRLDEERPGSYVGSYTIRRQDDTDAFRDARVVLRSGDERATARLSRERGNYGYGYGR</sequence>
<dbReference type="Proteomes" id="UP000608513">
    <property type="component" value="Unassembled WGS sequence"/>
</dbReference>
<organism evidence="2 3">
    <name type="scientific">Ramlibacter cellulosilyticus</name>
    <dbReference type="NCBI Taxonomy" id="2764187"/>
    <lineage>
        <taxon>Bacteria</taxon>
        <taxon>Pseudomonadati</taxon>
        <taxon>Pseudomonadota</taxon>
        <taxon>Betaproteobacteria</taxon>
        <taxon>Burkholderiales</taxon>
        <taxon>Comamonadaceae</taxon>
        <taxon>Ramlibacter</taxon>
    </lineage>
</organism>
<keyword evidence="3" id="KW-1185">Reference proteome</keyword>
<evidence type="ECO:0000313" key="3">
    <source>
        <dbReference type="Proteomes" id="UP000608513"/>
    </source>
</evidence>
<comment type="caution">
    <text evidence="2">The sequence shown here is derived from an EMBL/GenBank/DDBJ whole genome shotgun (WGS) entry which is preliminary data.</text>
</comment>
<keyword evidence="1" id="KW-0732">Signal</keyword>
<feature type="chain" id="PRO_5037893358" description="HlyD family efflux transporter periplasmic adaptor subunit" evidence="1">
    <location>
        <begin position="31"/>
        <end position="248"/>
    </location>
</feature>
<gene>
    <name evidence="2" type="ORF">H8N03_06695</name>
</gene>
<evidence type="ECO:0000313" key="2">
    <source>
        <dbReference type="EMBL" id="MBC5782627.1"/>
    </source>
</evidence>
<name>A0A923MN00_9BURK</name>
<feature type="signal peptide" evidence="1">
    <location>
        <begin position="1"/>
        <end position="30"/>
    </location>
</feature>
<reference evidence="2" key="1">
    <citation type="submission" date="2020-08" db="EMBL/GenBank/DDBJ databases">
        <title>Ramlibacter sp. USB13 16S ribosomal RNA gene genome sequencing and assembly.</title>
        <authorList>
            <person name="Kang M."/>
        </authorList>
    </citation>
    <scope>NUCLEOTIDE SEQUENCE</scope>
    <source>
        <strain evidence="2">USB13</strain>
    </source>
</reference>